<feature type="signal peptide" evidence="1">
    <location>
        <begin position="1"/>
        <end position="27"/>
    </location>
</feature>
<keyword evidence="4" id="KW-1185">Reference proteome</keyword>
<feature type="domain" description="Transglutaminase-like" evidence="2">
    <location>
        <begin position="160"/>
        <end position="223"/>
    </location>
</feature>
<gene>
    <name evidence="3" type="ORF">LZC95_02635</name>
</gene>
<accession>A0ABZ2KH80</accession>
<dbReference type="Gene3D" id="3.10.620.30">
    <property type="match status" value="1"/>
</dbReference>
<dbReference type="SUPFAM" id="SSF54001">
    <property type="entry name" value="Cysteine proteinases"/>
    <property type="match status" value="1"/>
</dbReference>
<dbReference type="SMART" id="SM00460">
    <property type="entry name" value="TGc"/>
    <property type="match status" value="1"/>
</dbReference>
<evidence type="ECO:0000256" key="1">
    <source>
        <dbReference type="SAM" id="SignalP"/>
    </source>
</evidence>
<keyword evidence="1" id="KW-0732">Signal</keyword>
<dbReference type="Pfam" id="PF01841">
    <property type="entry name" value="Transglut_core"/>
    <property type="match status" value="1"/>
</dbReference>
<dbReference type="InterPro" id="IPR038765">
    <property type="entry name" value="Papain-like_cys_pep_sf"/>
</dbReference>
<sequence>MNGAISRRAWLGLVAGGGLLAVSPARAAEDTPPFLDVIPLTMEGDVALEGPVHLTLKRDDSAALAAALRASHGKVDATADGVRVRLAQYRPVTADRPQGFTRPSFLLDYDEPAFAPAAALAKAYLEKKAGEPKAAALTAFVAEFITKKNRMRGFDVASIVAKRGEGDCTEHAVLLAALLRANGIAARVICGLVLMKMERPLAFGHAWTEAWVDGGWKPFDAAATAKHRLGLFVVTNEGAGFSAGLAAKYQALLPTRLVLAAG</sequence>
<organism evidence="3 4">
    <name type="scientific">Pendulispora brunnea</name>
    <dbReference type="NCBI Taxonomy" id="2905690"/>
    <lineage>
        <taxon>Bacteria</taxon>
        <taxon>Pseudomonadati</taxon>
        <taxon>Myxococcota</taxon>
        <taxon>Myxococcia</taxon>
        <taxon>Myxococcales</taxon>
        <taxon>Sorangiineae</taxon>
        <taxon>Pendulisporaceae</taxon>
        <taxon>Pendulispora</taxon>
    </lineage>
</organism>
<dbReference type="RefSeq" id="WP_394846345.1">
    <property type="nucleotide sequence ID" value="NZ_CP089982.1"/>
</dbReference>
<dbReference type="PANTHER" id="PTHR33490">
    <property type="entry name" value="BLR5614 PROTEIN-RELATED"/>
    <property type="match status" value="1"/>
</dbReference>
<proteinExistence type="predicted"/>
<feature type="chain" id="PRO_5045467549" evidence="1">
    <location>
        <begin position="28"/>
        <end position="262"/>
    </location>
</feature>
<dbReference type="InterPro" id="IPR002931">
    <property type="entry name" value="Transglutaminase-like"/>
</dbReference>
<protein>
    <submittedName>
        <fullName evidence="3">Lasso peptide biosynthesis protein</fullName>
    </submittedName>
</protein>
<evidence type="ECO:0000313" key="4">
    <source>
        <dbReference type="Proteomes" id="UP001379533"/>
    </source>
</evidence>
<dbReference type="InterPro" id="IPR006311">
    <property type="entry name" value="TAT_signal"/>
</dbReference>
<dbReference type="EMBL" id="CP089982">
    <property type="protein sequence ID" value="WXA95736.1"/>
    <property type="molecule type" value="Genomic_DNA"/>
</dbReference>
<reference evidence="3 4" key="1">
    <citation type="submission" date="2021-12" db="EMBL/GenBank/DDBJ databases">
        <title>Discovery of the Pendulisporaceae a myxobacterial family with distinct sporulation behavior and unique specialized metabolism.</title>
        <authorList>
            <person name="Garcia R."/>
            <person name="Popoff A."/>
            <person name="Bader C.D."/>
            <person name="Loehr J."/>
            <person name="Walesch S."/>
            <person name="Walt C."/>
            <person name="Boldt J."/>
            <person name="Bunk B."/>
            <person name="Haeckl F.J.F.P.J."/>
            <person name="Gunesch A.P."/>
            <person name="Birkelbach J."/>
            <person name="Nuebel U."/>
            <person name="Pietschmann T."/>
            <person name="Bach T."/>
            <person name="Mueller R."/>
        </authorList>
    </citation>
    <scope>NUCLEOTIDE SEQUENCE [LARGE SCALE GENOMIC DNA]</scope>
    <source>
        <strain evidence="3 4">MSr12523</strain>
    </source>
</reference>
<name>A0ABZ2KH80_9BACT</name>
<evidence type="ECO:0000313" key="3">
    <source>
        <dbReference type="EMBL" id="WXA95736.1"/>
    </source>
</evidence>
<dbReference type="PROSITE" id="PS51318">
    <property type="entry name" value="TAT"/>
    <property type="match status" value="1"/>
</dbReference>
<dbReference type="Proteomes" id="UP001379533">
    <property type="component" value="Chromosome"/>
</dbReference>
<evidence type="ECO:0000259" key="2">
    <source>
        <dbReference type="SMART" id="SM00460"/>
    </source>
</evidence>